<name>A0A2P2NBL8_RHIMU</name>
<accession>A0A2P2NBL8</accession>
<evidence type="ECO:0000313" key="1">
    <source>
        <dbReference type="EMBL" id="MBX39886.1"/>
    </source>
</evidence>
<proteinExistence type="predicted"/>
<sequence>MMPFSSSAKIYHQYSHSVKNPYAFLI</sequence>
<dbReference type="EMBL" id="GGEC01059402">
    <property type="protein sequence ID" value="MBX39886.1"/>
    <property type="molecule type" value="Transcribed_RNA"/>
</dbReference>
<organism evidence="1">
    <name type="scientific">Rhizophora mucronata</name>
    <name type="common">Asiatic mangrove</name>
    <dbReference type="NCBI Taxonomy" id="61149"/>
    <lineage>
        <taxon>Eukaryota</taxon>
        <taxon>Viridiplantae</taxon>
        <taxon>Streptophyta</taxon>
        <taxon>Embryophyta</taxon>
        <taxon>Tracheophyta</taxon>
        <taxon>Spermatophyta</taxon>
        <taxon>Magnoliopsida</taxon>
        <taxon>eudicotyledons</taxon>
        <taxon>Gunneridae</taxon>
        <taxon>Pentapetalae</taxon>
        <taxon>rosids</taxon>
        <taxon>fabids</taxon>
        <taxon>Malpighiales</taxon>
        <taxon>Rhizophoraceae</taxon>
        <taxon>Rhizophora</taxon>
    </lineage>
</organism>
<reference evidence="1" key="1">
    <citation type="submission" date="2018-02" db="EMBL/GenBank/DDBJ databases">
        <title>Rhizophora mucronata_Transcriptome.</title>
        <authorList>
            <person name="Meera S.P."/>
            <person name="Sreeshan A."/>
            <person name="Augustine A."/>
        </authorList>
    </citation>
    <scope>NUCLEOTIDE SEQUENCE</scope>
    <source>
        <tissue evidence="1">Leaf</tissue>
    </source>
</reference>
<dbReference type="AlphaFoldDB" id="A0A2P2NBL8"/>
<protein>
    <submittedName>
        <fullName evidence="1">Uncharacterized protein</fullName>
    </submittedName>
</protein>